<evidence type="ECO:0000256" key="4">
    <source>
        <dbReference type="ARBA" id="ARBA00022475"/>
    </source>
</evidence>
<feature type="transmembrane region" description="Helical" evidence="8">
    <location>
        <begin position="265"/>
        <end position="283"/>
    </location>
</feature>
<organism evidence="9 10">
    <name type="scientific">Nocardia pseudobrasiliensis</name>
    <dbReference type="NCBI Taxonomy" id="45979"/>
    <lineage>
        <taxon>Bacteria</taxon>
        <taxon>Bacillati</taxon>
        <taxon>Actinomycetota</taxon>
        <taxon>Actinomycetes</taxon>
        <taxon>Mycobacteriales</taxon>
        <taxon>Nocardiaceae</taxon>
        <taxon>Nocardia</taxon>
    </lineage>
</organism>
<dbReference type="AlphaFoldDB" id="A0A370I749"/>
<dbReference type="PANTHER" id="PTHR30269">
    <property type="entry name" value="TRANSMEMBRANE PROTEIN YFCA"/>
    <property type="match status" value="1"/>
</dbReference>
<dbReference type="Pfam" id="PF01925">
    <property type="entry name" value="TauE"/>
    <property type="match status" value="1"/>
</dbReference>
<evidence type="ECO:0000313" key="10">
    <source>
        <dbReference type="Proteomes" id="UP000254869"/>
    </source>
</evidence>
<dbReference type="STRING" id="1210086.GCA_001613105_03077"/>
<protein>
    <recommendedName>
        <fullName evidence="8">Probable membrane transporter protein</fullName>
    </recommendedName>
</protein>
<dbReference type="InterPro" id="IPR002781">
    <property type="entry name" value="TM_pro_TauE-like"/>
</dbReference>
<keyword evidence="3" id="KW-0813">Transport</keyword>
<evidence type="ECO:0000256" key="8">
    <source>
        <dbReference type="RuleBase" id="RU363041"/>
    </source>
</evidence>
<comment type="subcellular location">
    <subcellularLocation>
        <location evidence="1 8">Cell membrane</location>
        <topology evidence="1 8">Multi-pass membrane protein</topology>
    </subcellularLocation>
</comment>
<dbReference type="EMBL" id="QQBC01000005">
    <property type="protein sequence ID" value="RDI65931.1"/>
    <property type="molecule type" value="Genomic_DNA"/>
</dbReference>
<gene>
    <name evidence="9" type="ORF">DFR76_105250</name>
</gene>
<evidence type="ECO:0000256" key="7">
    <source>
        <dbReference type="ARBA" id="ARBA00023136"/>
    </source>
</evidence>
<keyword evidence="7 8" id="KW-0472">Membrane</keyword>
<dbReference type="PANTHER" id="PTHR30269:SF0">
    <property type="entry name" value="MEMBRANE TRANSPORTER PROTEIN YFCA-RELATED"/>
    <property type="match status" value="1"/>
</dbReference>
<sequence>MMIRVYSPETEPGKTGGHDTHSSHLYGLVVTWIEQLAVFGAGIAAGAINTIVGSGTLITFPVLLALGYPPVTANVSNTIGLVPGGVSGVWGYRRELAGQRARLLRLGSATLIGAVTGAILLLTLPPGAFKAIVPVLIIAALVLVVVQPRLSRWVRQRREQNGGDAPAHGGLLLWLAVLGTGVYGGYFGAAQGVLLMGLLGVFVHEDLQRLNGVKNYLALLANTVSAAIFICVAHVSWQAAGLIAVGSIIGGQLGATVGRRLPPNALRGVIVIVGTIAVVRLLTS</sequence>
<keyword evidence="10" id="KW-1185">Reference proteome</keyword>
<evidence type="ECO:0000256" key="2">
    <source>
        <dbReference type="ARBA" id="ARBA00009142"/>
    </source>
</evidence>
<comment type="similarity">
    <text evidence="2 8">Belongs to the 4-toluene sulfonate uptake permease (TSUP) (TC 2.A.102) family.</text>
</comment>
<feature type="transmembrane region" description="Helical" evidence="8">
    <location>
        <begin position="103"/>
        <end position="125"/>
    </location>
</feature>
<comment type="caution">
    <text evidence="9">The sequence shown here is derived from an EMBL/GenBank/DDBJ whole genome shotgun (WGS) entry which is preliminary data.</text>
</comment>
<feature type="transmembrane region" description="Helical" evidence="8">
    <location>
        <begin position="171"/>
        <end position="204"/>
    </location>
</feature>
<evidence type="ECO:0000256" key="3">
    <source>
        <dbReference type="ARBA" id="ARBA00022448"/>
    </source>
</evidence>
<reference evidence="9 10" key="1">
    <citation type="submission" date="2018-07" db="EMBL/GenBank/DDBJ databases">
        <title>Genomic Encyclopedia of Type Strains, Phase IV (KMG-IV): sequencing the most valuable type-strain genomes for metagenomic binning, comparative biology and taxonomic classification.</title>
        <authorList>
            <person name="Goeker M."/>
        </authorList>
    </citation>
    <scope>NUCLEOTIDE SEQUENCE [LARGE SCALE GENOMIC DNA]</scope>
    <source>
        <strain evidence="9 10">DSM 44290</strain>
    </source>
</reference>
<proteinExistence type="inferred from homology"/>
<dbReference type="InterPro" id="IPR052017">
    <property type="entry name" value="TSUP"/>
</dbReference>
<feature type="transmembrane region" description="Helical" evidence="8">
    <location>
        <begin position="131"/>
        <end position="150"/>
    </location>
</feature>
<accession>A0A370I749</accession>
<evidence type="ECO:0000256" key="5">
    <source>
        <dbReference type="ARBA" id="ARBA00022692"/>
    </source>
</evidence>
<name>A0A370I749_9NOCA</name>
<evidence type="ECO:0000256" key="1">
    <source>
        <dbReference type="ARBA" id="ARBA00004651"/>
    </source>
</evidence>
<keyword evidence="4 8" id="KW-1003">Cell membrane</keyword>
<dbReference type="Proteomes" id="UP000254869">
    <property type="component" value="Unassembled WGS sequence"/>
</dbReference>
<evidence type="ECO:0000313" key="9">
    <source>
        <dbReference type="EMBL" id="RDI65931.1"/>
    </source>
</evidence>
<dbReference type="GO" id="GO:0005886">
    <property type="term" value="C:plasma membrane"/>
    <property type="evidence" value="ECO:0007669"/>
    <property type="project" value="UniProtKB-SubCell"/>
</dbReference>
<keyword evidence="6 8" id="KW-1133">Transmembrane helix</keyword>
<evidence type="ECO:0000256" key="6">
    <source>
        <dbReference type="ARBA" id="ARBA00022989"/>
    </source>
</evidence>
<keyword evidence="5 8" id="KW-0812">Transmembrane</keyword>